<comment type="caution">
    <text evidence="2">The sequence shown here is derived from an EMBL/GenBank/DDBJ whole genome shotgun (WGS) entry which is preliminary data.</text>
</comment>
<evidence type="ECO:0000313" key="3">
    <source>
        <dbReference type="Proteomes" id="UP000297792"/>
    </source>
</evidence>
<accession>A0A4Z0HIZ9</accession>
<proteinExistence type="predicted"/>
<gene>
    <name evidence="2" type="ORF">EJD98_29045</name>
</gene>
<keyword evidence="3" id="KW-1185">Reference proteome</keyword>
<protein>
    <submittedName>
        <fullName evidence="2">Uncharacterized protein</fullName>
    </submittedName>
</protein>
<dbReference type="Proteomes" id="UP000297792">
    <property type="component" value="Unassembled WGS sequence"/>
</dbReference>
<feature type="compositionally biased region" description="Gly residues" evidence="1">
    <location>
        <begin position="59"/>
        <end position="72"/>
    </location>
</feature>
<sequence length="148" mass="15883">MRRGVLPVVAARLGVRRRGRCRGGRRRGGLGRRGGRCLGRLRRRGGRGVGRHAELGGHRQAGGGGPGRGGLRGLRSRRIGGWDEIDGSVLGPSGAGQRDHRPQHQADHGEGCSAGPRDGRRRVMPGRLGRLPLIVLVTGHGHRYYARP</sequence>
<feature type="compositionally biased region" description="Basic and acidic residues" evidence="1">
    <location>
        <begin position="97"/>
        <end position="110"/>
    </location>
</feature>
<name>A0A4Z0HIZ9_MYCPR</name>
<reference evidence="2 3" key="1">
    <citation type="submission" date="2018-12" db="EMBL/GenBank/DDBJ databases">
        <title>Draft genome sequences of Mycolicibacterium peregrinum isolated from a pig with lymphadenitis and from soil on the same Japanese pig farm.</title>
        <authorList>
            <person name="Komatsu T."/>
            <person name="Ohya K."/>
            <person name="Sawai K."/>
            <person name="Odoi J.O."/>
            <person name="Otsu K."/>
            <person name="Ota A."/>
            <person name="Ito T."/>
            <person name="Kawai M."/>
            <person name="Maruyama F."/>
        </authorList>
    </citation>
    <scope>NUCLEOTIDE SEQUENCE [LARGE SCALE GENOMIC DNA]</scope>
    <source>
        <strain evidence="2 3">138</strain>
    </source>
</reference>
<organism evidence="2 3">
    <name type="scientific">Mycolicibacterium peregrinum</name>
    <name type="common">Mycobacterium peregrinum</name>
    <dbReference type="NCBI Taxonomy" id="43304"/>
    <lineage>
        <taxon>Bacteria</taxon>
        <taxon>Bacillati</taxon>
        <taxon>Actinomycetota</taxon>
        <taxon>Actinomycetes</taxon>
        <taxon>Mycobacteriales</taxon>
        <taxon>Mycobacteriaceae</taxon>
        <taxon>Mycolicibacterium</taxon>
    </lineage>
</organism>
<feature type="region of interest" description="Disordered" evidence="1">
    <location>
        <begin position="43"/>
        <end position="125"/>
    </location>
</feature>
<dbReference type="AlphaFoldDB" id="A0A4Z0HIZ9"/>
<evidence type="ECO:0000256" key="1">
    <source>
        <dbReference type="SAM" id="MobiDB-lite"/>
    </source>
</evidence>
<dbReference type="EMBL" id="RWKA01000024">
    <property type="protein sequence ID" value="TGB36621.1"/>
    <property type="molecule type" value="Genomic_DNA"/>
</dbReference>
<evidence type="ECO:0000313" key="2">
    <source>
        <dbReference type="EMBL" id="TGB36621.1"/>
    </source>
</evidence>